<keyword evidence="2" id="KW-1185">Reference proteome</keyword>
<dbReference type="EnsemblMetazoa" id="AMAM015940-RA">
    <property type="protein sequence ID" value="AMAM015940-PA"/>
    <property type="gene ID" value="AMAM015940"/>
</dbReference>
<name>A0A182SYE3_9DIPT</name>
<dbReference type="Proteomes" id="UP000075901">
    <property type="component" value="Unassembled WGS sequence"/>
</dbReference>
<proteinExistence type="predicted"/>
<evidence type="ECO:0000313" key="2">
    <source>
        <dbReference type="Proteomes" id="UP000075901"/>
    </source>
</evidence>
<evidence type="ECO:0000313" key="1">
    <source>
        <dbReference type="EnsemblMetazoa" id="AMAM015940-PA"/>
    </source>
</evidence>
<reference evidence="1" key="2">
    <citation type="submission" date="2020-05" db="UniProtKB">
        <authorList>
            <consortium name="EnsemblMetazoa"/>
        </authorList>
    </citation>
    <scope>IDENTIFICATION</scope>
    <source>
        <strain evidence="1">maculatus3</strain>
    </source>
</reference>
<dbReference type="VEuPathDB" id="VectorBase:AMAM015940"/>
<sequence>MEVSNFARKLIMLRINGMLWPMLVGLLILTLTGMVEEASGKLLAQGKYEMLATSNKNTDERSIVDNMKMLFGAGSNRAPAHDTPSSACSCRKYSWFPRSNTLVGKDTGTL</sequence>
<reference evidence="2" key="1">
    <citation type="submission" date="2013-09" db="EMBL/GenBank/DDBJ databases">
        <title>The Genome Sequence of Anopheles maculatus species B.</title>
        <authorList>
            <consortium name="The Broad Institute Genomics Platform"/>
            <person name="Neafsey D.E."/>
            <person name="Besansky N."/>
            <person name="Howell P."/>
            <person name="Walton C."/>
            <person name="Young S.K."/>
            <person name="Zeng Q."/>
            <person name="Gargeya S."/>
            <person name="Fitzgerald M."/>
            <person name="Haas B."/>
            <person name="Abouelleil A."/>
            <person name="Allen A.W."/>
            <person name="Alvarado L."/>
            <person name="Arachchi H.M."/>
            <person name="Berlin A.M."/>
            <person name="Chapman S.B."/>
            <person name="Gainer-Dewar J."/>
            <person name="Goldberg J."/>
            <person name="Griggs A."/>
            <person name="Gujja S."/>
            <person name="Hansen M."/>
            <person name="Howarth C."/>
            <person name="Imamovic A."/>
            <person name="Ireland A."/>
            <person name="Larimer J."/>
            <person name="McCowan C."/>
            <person name="Murphy C."/>
            <person name="Pearson M."/>
            <person name="Poon T.W."/>
            <person name="Priest M."/>
            <person name="Roberts A."/>
            <person name="Saif S."/>
            <person name="Shea T."/>
            <person name="Sisk P."/>
            <person name="Sykes S."/>
            <person name="Wortman J."/>
            <person name="Nusbaum C."/>
            <person name="Birren B."/>
        </authorList>
    </citation>
    <scope>NUCLEOTIDE SEQUENCE [LARGE SCALE GENOMIC DNA]</scope>
    <source>
        <strain evidence="2">maculatus3</strain>
    </source>
</reference>
<dbReference type="AlphaFoldDB" id="A0A182SYE3"/>
<accession>A0A182SYE3</accession>
<organism evidence="1 2">
    <name type="scientific">Anopheles maculatus</name>
    <dbReference type="NCBI Taxonomy" id="74869"/>
    <lineage>
        <taxon>Eukaryota</taxon>
        <taxon>Metazoa</taxon>
        <taxon>Ecdysozoa</taxon>
        <taxon>Arthropoda</taxon>
        <taxon>Hexapoda</taxon>
        <taxon>Insecta</taxon>
        <taxon>Pterygota</taxon>
        <taxon>Neoptera</taxon>
        <taxon>Endopterygota</taxon>
        <taxon>Diptera</taxon>
        <taxon>Nematocera</taxon>
        <taxon>Culicoidea</taxon>
        <taxon>Culicidae</taxon>
        <taxon>Anophelinae</taxon>
        <taxon>Anopheles</taxon>
        <taxon>Anopheles maculatus group</taxon>
    </lineage>
</organism>
<protein>
    <submittedName>
        <fullName evidence="1">Uncharacterized protein</fullName>
    </submittedName>
</protein>